<feature type="chain" id="PRO_5046211400" description="Phage infection protein" evidence="2">
    <location>
        <begin position="25"/>
        <end position="102"/>
    </location>
</feature>
<dbReference type="RefSeq" id="WP_264892782.1">
    <property type="nucleotide sequence ID" value="NZ_CP110257.1"/>
</dbReference>
<sequence>MSKIRMSIAAAAASLMALSGATFAQTANTDERTSQSEMQRGVPGVDVDAGRNARGAVDVDVNRDTRTERDRGVPGVDVDVGRNARGAVDVDTGTRAPRADRN</sequence>
<evidence type="ECO:0000256" key="2">
    <source>
        <dbReference type="SAM" id="SignalP"/>
    </source>
</evidence>
<keyword evidence="2" id="KW-0732">Signal</keyword>
<proteinExistence type="predicted"/>
<name>A0ABY6MSN6_9BURK</name>
<protein>
    <recommendedName>
        <fullName evidence="5">Phage infection protein</fullName>
    </recommendedName>
</protein>
<feature type="signal peptide" evidence="2">
    <location>
        <begin position="1"/>
        <end position="24"/>
    </location>
</feature>
<accession>A0ABY6MSN6</accession>
<organism evidence="3 4">
    <name type="scientific">Caldimonas aquatica</name>
    <dbReference type="NCBI Taxonomy" id="376175"/>
    <lineage>
        <taxon>Bacteria</taxon>
        <taxon>Pseudomonadati</taxon>
        <taxon>Pseudomonadota</taxon>
        <taxon>Betaproteobacteria</taxon>
        <taxon>Burkholderiales</taxon>
        <taxon>Sphaerotilaceae</taxon>
        <taxon>Caldimonas</taxon>
    </lineage>
</organism>
<gene>
    <name evidence="3" type="ORF">OMP39_00080</name>
</gene>
<dbReference type="EMBL" id="CP110257">
    <property type="protein sequence ID" value="UZD55031.1"/>
    <property type="molecule type" value="Genomic_DNA"/>
</dbReference>
<evidence type="ECO:0000313" key="4">
    <source>
        <dbReference type="Proteomes" id="UP001163266"/>
    </source>
</evidence>
<evidence type="ECO:0000256" key="1">
    <source>
        <dbReference type="SAM" id="MobiDB-lite"/>
    </source>
</evidence>
<feature type="region of interest" description="Disordered" evidence="1">
    <location>
        <begin position="27"/>
        <end position="102"/>
    </location>
</feature>
<keyword evidence="4" id="KW-1185">Reference proteome</keyword>
<evidence type="ECO:0008006" key="5">
    <source>
        <dbReference type="Google" id="ProtNLM"/>
    </source>
</evidence>
<feature type="compositionally biased region" description="Basic and acidic residues" evidence="1">
    <location>
        <begin position="60"/>
        <end position="72"/>
    </location>
</feature>
<reference evidence="3" key="1">
    <citation type="submission" date="2022-10" db="EMBL/GenBank/DDBJ databases">
        <title>Complete genome sequence of Schlegelella aquatica LMG 23380.</title>
        <authorList>
            <person name="Musilova J."/>
            <person name="Kourilova X."/>
            <person name="Bezdicek M."/>
            <person name="Hermankova K."/>
            <person name="Obruca S."/>
            <person name="Sedlar K."/>
        </authorList>
    </citation>
    <scope>NUCLEOTIDE SEQUENCE</scope>
    <source>
        <strain evidence="3">LMG 23380</strain>
    </source>
</reference>
<evidence type="ECO:0000313" key="3">
    <source>
        <dbReference type="EMBL" id="UZD55031.1"/>
    </source>
</evidence>
<dbReference type="Proteomes" id="UP001163266">
    <property type="component" value="Chromosome"/>
</dbReference>